<dbReference type="SUPFAM" id="SSF111369">
    <property type="entry name" value="HlyD-like secretion proteins"/>
    <property type="match status" value="1"/>
</dbReference>
<evidence type="ECO:0000259" key="4">
    <source>
        <dbReference type="Pfam" id="PF25917"/>
    </source>
</evidence>
<evidence type="ECO:0000259" key="5">
    <source>
        <dbReference type="Pfam" id="PF25967"/>
    </source>
</evidence>
<dbReference type="InterPro" id="IPR058625">
    <property type="entry name" value="MdtA-like_BSH"/>
</dbReference>
<dbReference type="Gene3D" id="2.40.420.20">
    <property type="match status" value="1"/>
</dbReference>
<comment type="subcellular location">
    <subcellularLocation>
        <location evidence="1">Cell envelope</location>
    </subcellularLocation>
</comment>
<dbReference type="PANTHER" id="PTHR30469:SF15">
    <property type="entry name" value="HLYD FAMILY OF SECRETION PROTEINS"/>
    <property type="match status" value="1"/>
</dbReference>
<protein>
    <submittedName>
        <fullName evidence="6">Efflux RND transporter periplasmic adaptor subunit</fullName>
    </submittedName>
</protein>
<dbReference type="GO" id="GO:0015562">
    <property type="term" value="F:efflux transmembrane transporter activity"/>
    <property type="evidence" value="ECO:0007669"/>
    <property type="project" value="TreeGrafter"/>
</dbReference>
<dbReference type="Gene3D" id="1.10.287.470">
    <property type="entry name" value="Helix hairpin bin"/>
    <property type="match status" value="1"/>
</dbReference>
<evidence type="ECO:0000256" key="1">
    <source>
        <dbReference type="ARBA" id="ARBA00004196"/>
    </source>
</evidence>
<feature type="domain" description="Multidrug resistance protein MdtA-like barrel-sandwich hybrid" evidence="4">
    <location>
        <begin position="69"/>
        <end position="233"/>
    </location>
</feature>
<evidence type="ECO:0000313" key="7">
    <source>
        <dbReference type="Proteomes" id="UP000886674"/>
    </source>
</evidence>
<proteinExistence type="inferred from homology"/>
<name>A0A9E4NNP8_9GAMM</name>
<dbReference type="Pfam" id="PF25917">
    <property type="entry name" value="BSH_RND"/>
    <property type="match status" value="1"/>
</dbReference>
<dbReference type="EMBL" id="JAEPCR010000161">
    <property type="protein sequence ID" value="MCG7980824.1"/>
    <property type="molecule type" value="Genomic_DNA"/>
</dbReference>
<keyword evidence="3" id="KW-0813">Transport</keyword>
<evidence type="ECO:0000256" key="3">
    <source>
        <dbReference type="ARBA" id="ARBA00022448"/>
    </source>
</evidence>
<dbReference type="NCBIfam" id="TIGR01730">
    <property type="entry name" value="RND_mfp"/>
    <property type="match status" value="1"/>
</dbReference>
<dbReference type="GO" id="GO:1990281">
    <property type="term" value="C:efflux pump complex"/>
    <property type="evidence" value="ECO:0007669"/>
    <property type="project" value="TreeGrafter"/>
</dbReference>
<organism evidence="6 7">
    <name type="scientific">Candidatus Thiodiazotropha taylori</name>
    <dbReference type="NCBI Taxonomy" id="2792791"/>
    <lineage>
        <taxon>Bacteria</taxon>
        <taxon>Pseudomonadati</taxon>
        <taxon>Pseudomonadota</taxon>
        <taxon>Gammaproteobacteria</taxon>
        <taxon>Chromatiales</taxon>
        <taxon>Sedimenticolaceae</taxon>
        <taxon>Candidatus Thiodiazotropha</taxon>
    </lineage>
</organism>
<reference evidence="6" key="1">
    <citation type="journal article" date="2021" name="Proc. Natl. Acad. Sci. U.S.A.">
        <title>Global biogeography of chemosynthetic symbionts reveals both localized and globally distributed symbiont groups. .</title>
        <authorList>
            <person name="Osvatic J.T."/>
            <person name="Wilkins L.G.E."/>
            <person name="Leibrecht L."/>
            <person name="Leray M."/>
            <person name="Zauner S."/>
            <person name="Polzin J."/>
            <person name="Camacho Y."/>
            <person name="Gros O."/>
            <person name="van Gils J.A."/>
            <person name="Eisen J.A."/>
            <person name="Petersen J.M."/>
            <person name="Yuen B."/>
        </authorList>
    </citation>
    <scope>NUCLEOTIDE SEQUENCE</scope>
    <source>
        <strain evidence="6">MAGclacostrist055</strain>
    </source>
</reference>
<dbReference type="InterPro" id="IPR006143">
    <property type="entry name" value="RND_pump_MFP"/>
</dbReference>
<evidence type="ECO:0000313" key="6">
    <source>
        <dbReference type="EMBL" id="MCG7980824.1"/>
    </source>
</evidence>
<dbReference type="PANTHER" id="PTHR30469">
    <property type="entry name" value="MULTIDRUG RESISTANCE PROTEIN MDTA"/>
    <property type="match status" value="1"/>
</dbReference>
<sequence length="393" mass="43693">MTSVRRRFLITLAILMSTVVIVVTLFMTRPEANVEMKQPGITRVEVAEVVRRDLLPKVPFTGVLRPRQIASLRFEVAGELSAREVEPGESVSQGDLLLRLDNEDYRDALSETESRLTETRATLERDGALLKLARENRQLAEREYQRLEKLGKGSLASVSTRESARQQLINLQSEEARLVFSQQSNQARLARQEAANNRARRNLQRTHLLAPFNGRVNRVMVEEGDYVQGNNPALELIDDAMLELEMAVSGDVAAALSLGQPLSVKVDSRDVGGELVALQIDPDPQTHTHPLRIRIPGQGLLPGQLGRVDLPLRPRKDALVVPVSAVMREEGKHYVFLVQGSRLVRRQVVTGIRQGDLQLLLQGVKQGDLLVARDVEVLSHDIEVQVEPGGEVP</sequence>
<dbReference type="InterPro" id="IPR058627">
    <property type="entry name" value="MdtA-like_C"/>
</dbReference>
<dbReference type="Pfam" id="PF25967">
    <property type="entry name" value="RND-MFP_C"/>
    <property type="match status" value="1"/>
</dbReference>
<feature type="domain" description="Multidrug resistance protein MdtA-like C-terminal permuted SH3" evidence="5">
    <location>
        <begin position="317"/>
        <end position="371"/>
    </location>
</feature>
<gene>
    <name evidence="6" type="ORF">JAY77_22095</name>
</gene>
<dbReference type="AlphaFoldDB" id="A0A9E4NNP8"/>
<dbReference type="Gene3D" id="2.40.50.100">
    <property type="match status" value="1"/>
</dbReference>
<comment type="similarity">
    <text evidence="2">Belongs to the membrane fusion protein (MFP) (TC 8.A.1) family.</text>
</comment>
<dbReference type="Proteomes" id="UP000886674">
    <property type="component" value="Unassembled WGS sequence"/>
</dbReference>
<evidence type="ECO:0000256" key="2">
    <source>
        <dbReference type="ARBA" id="ARBA00009477"/>
    </source>
</evidence>
<accession>A0A9E4NNP8</accession>
<dbReference type="Gene3D" id="2.40.30.170">
    <property type="match status" value="1"/>
</dbReference>
<comment type="caution">
    <text evidence="6">The sequence shown here is derived from an EMBL/GenBank/DDBJ whole genome shotgun (WGS) entry which is preliminary data.</text>
</comment>